<accession>A0A841Q9U6</accession>
<dbReference type="AlphaFoldDB" id="A0A841Q9U6"/>
<dbReference type="Gene3D" id="1.20.1640.10">
    <property type="entry name" value="Multidrug efflux transporter AcrB transmembrane domain"/>
    <property type="match status" value="2"/>
</dbReference>
<dbReference type="InterPro" id="IPR000731">
    <property type="entry name" value="SSD"/>
</dbReference>
<evidence type="ECO:0000256" key="3">
    <source>
        <dbReference type="ARBA" id="ARBA00022475"/>
    </source>
</evidence>
<dbReference type="InterPro" id="IPR004869">
    <property type="entry name" value="MMPL_dom"/>
</dbReference>
<dbReference type="Pfam" id="PF03176">
    <property type="entry name" value="MMPL"/>
    <property type="match status" value="2"/>
</dbReference>
<sequence>MRKVIQFRWLIFVLWIAAAVSLLLFSPNLQELVREKGQITIPESYSSVIAGNLIDEMSSETAEDSISGVIVFRDNHGISDDGKAEIQAAIKLLKEKEIELGISNILDFSEDERIAEQVISEDNTTILVPMNVSFQDQEIEESREKIYDAISHVKVEHLLTGEEYIQQDIIINSEEGLKKTEYITVGFILLILFLVFRSLVAPFIPLITVGISYLAAQGIVSILADTVNFPLSTFTQIFMVAVMFGIGTDYCILLISRFKEELANHDSTKEAVIATYKSGGKTIFFAGLAVLIGFSTIGLSTFSLYQSAVAVAVGVAVVLLALPTLVPFFLVLLGKKMFWPFDKNVAHKQSKLWGAVGNFAWTRPIVALLIVVAITIPVLLTYDGVKSYNSLEEIGDDYGSVKGFNWIADSFGPGETMPATVVLQTDEKIDDAVEFQDIETISHRLAQIEGVKAVRSATRPTGEILENFKITNQTDQLGEGIGQSVSGIDQIQTGLDEAAEQISNNQPQLEEAEEGIEQLLGGTLEANNGVGEMITALTQIRDGIVSGSQGAEEMKENLVLIRDGVQDVIDFNQMLVTNLGEVEQGLKPLVQAYQGYFGAISGAYNILANNVQEHPEPEKNEQLQTAIATLRSVVNGTDDSPSMEYINTQLTTMSEGLTTAIQQINEQTKDSNPEQLIEGLNALIGGLEELQIGLGQAASGQNQVINGVPALQSGLTQIYGGQEELQNAFVMMQDQMTQLSDGLTQSADGLDQVSEGLSQVENYLGEFSAEGSTPMVSIPKEALENEQFMEGIKPYLSEDKTITKFEVILENSPYSTEAKNLIEKISQTAEDARVNTSFENASQSIGGISSTNNDLQNMSDEDYSRTVVLMLAGIFIILVILLKSLIMPIYLIGSLVLTYFTSMGIAELIFVNGLGFEGISWAVPFFAFVILMALGIDYSIFLMDRFNEYKDMNVREALMTSMKNMGTVIISAAVILGGTFAAMLPSGVLSLLQIATIVLAGLFLYAMVMLPLFIPVMVKLLGKANWWPFNRS</sequence>
<organism evidence="9 10">
    <name type="scientific">Salirhabdus euzebyi</name>
    <dbReference type="NCBI Taxonomy" id="394506"/>
    <lineage>
        <taxon>Bacteria</taxon>
        <taxon>Bacillati</taxon>
        <taxon>Bacillota</taxon>
        <taxon>Bacilli</taxon>
        <taxon>Bacillales</taxon>
        <taxon>Bacillaceae</taxon>
        <taxon>Salirhabdus</taxon>
    </lineage>
</organism>
<feature type="transmembrane region" description="Helical" evidence="7">
    <location>
        <begin position="889"/>
        <end position="910"/>
    </location>
</feature>
<dbReference type="EMBL" id="JACHGH010000015">
    <property type="protein sequence ID" value="MBB6455073.1"/>
    <property type="molecule type" value="Genomic_DNA"/>
</dbReference>
<feature type="domain" description="SSD" evidence="8">
    <location>
        <begin position="894"/>
        <end position="1020"/>
    </location>
</feature>
<dbReference type="Proteomes" id="UP000581688">
    <property type="component" value="Unassembled WGS sequence"/>
</dbReference>
<keyword evidence="6 7" id="KW-0472">Membrane</keyword>
<evidence type="ECO:0000256" key="6">
    <source>
        <dbReference type="ARBA" id="ARBA00023136"/>
    </source>
</evidence>
<gene>
    <name evidence="9" type="ORF">HNQ94_003568</name>
</gene>
<keyword evidence="5 7" id="KW-1133">Transmembrane helix</keyword>
<name>A0A841Q9U6_9BACI</name>
<feature type="transmembrane region" description="Helical" evidence="7">
    <location>
        <begin position="922"/>
        <end position="943"/>
    </location>
</feature>
<dbReference type="SUPFAM" id="SSF82866">
    <property type="entry name" value="Multidrug efflux transporter AcrB transmembrane domain"/>
    <property type="match status" value="2"/>
</dbReference>
<feature type="transmembrane region" description="Helical" evidence="7">
    <location>
        <begin position="6"/>
        <end position="26"/>
    </location>
</feature>
<dbReference type="InterPro" id="IPR050545">
    <property type="entry name" value="Mycobact_MmpL"/>
</dbReference>
<evidence type="ECO:0000313" key="9">
    <source>
        <dbReference type="EMBL" id="MBB6455073.1"/>
    </source>
</evidence>
<dbReference type="PANTHER" id="PTHR33406">
    <property type="entry name" value="MEMBRANE PROTEIN MJ1562-RELATED"/>
    <property type="match status" value="1"/>
</dbReference>
<feature type="transmembrane region" description="Helical" evidence="7">
    <location>
        <begin position="964"/>
        <end position="984"/>
    </location>
</feature>
<evidence type="ECO:0000313" key="10">
    <source>
        <dbReference type="Proteomes" id="UP000581688"/>
    </source>
</evidence>
<keyword evidence="3" id="KW-1003">Cell membrane</keyword>
<comment type="similarity">
    <text evidence="2">Belongs to the resistance-nodulation-cell division (RND) (TC 2.A.6) family. MmpL subfamily.</text>
</comment>
<feature type="transmembrane region" description="Helical" evidence="7">
    <location>
        <begin position="990"/>
        <end position="1014"/>
    </location>
</feature>
<evidence type="ECO:0000256" key="2">
    <source>
        <dbReference type="ARBA" id="ARBA00010157"/>
    </source>
</evidence>
<evidence type="ECO:0000259" key="8">
    <source>
        <dbReference type="PROSITE" id="PS50156"/>
    </source>
</evidence>
<evidence type="ECO:0000256" key="5">
    <source>
        <dbReference type="ARBA" id="ARBA00022989"/>
    </source>
</evidence>
<proteinExistence type="inferred from homology"/>
<evidence type="ECO:0000256" key="1">
    <source>
        <dbReference type="ARBA" id="ARBA00004651"/>
    </source>
</evidence>
<dbReference type="GO" id="GO:0005886">
    <property type="term" value="C:plasma membrane"/>
    <property type="evidence" value="ECO:0007669"/>
    <property type="project" value="UniProtKB-SubCell"/>
</dbReference>
<feature type="transmembrane region" description="Helical" evidence="7">
    <location>
        <begin position="187"/>
        <end position="214"/>
    </location>
</feature>
<feature type="transmembrane region" description="Helical" evidence="7">
    <location>
        <begin position="355"/>
        <end position="380"/>
    </location>
</feature>
<feature type="transmembrane region" description="Helical" evidence="7">
    <location>
        <begin position="863"/>
        <end position="882"/>
    </location>
</feature>
<dbReference type="RefSeq" id="WP_174497549.1">
    <property type="nucleotide sequence ID" value="NZ_CADDWK010000016.1"/>
</dbReference>
<comment type="caution">
    <text evidence="9">The sequence shown here is derived from an EMBL/GenBank/DDBJ whole genome shotgun (WGS) entry which is preliminary data.</text>
</comment>
<dbReference type="PANTHER" id="PTHR33406:SF6">
    <property type="entry name" value="MEMBRANE PROTEIN YDGH-RELATED"/>
    <property type="match status" value="1"/>
</dbReference>
<evidence type="ECO:0000256" key="7">
    <source>
        <dbReference type="SAM" id="Phobius"/>
    </source>
</evidence>
<feature type="transmembrane region" description="Helical" evidence="7">
    <location>
        <begin position="234"/>
        <end position="255"/>
    </location>
</feature>
<keyword evidence="4 7" id="KW-0812">Transmembrane</keyword>
<feature type="transmembrane region" description="Helical" evidence="7">
    <location>
        <begin position="283"/>
        <end position="305"/>
    </location>
</feature>
<protein>
    <submittedName>
        <fullName evidence="9">RND superfamily putative drug exporter</fullName>
    </submittedName>
</protein>
<dbReference type="Gene3D" id="1.10.287.950">
    <property type="entry name" value="Methyl-accepting chemotaxis protein"/>
    <property type="match status" value="1"/>
</dbReference>
<reference evidence="9 10" key="1">
    <citation type="submission" date="2020-08" db="EMBL/GenBank/DDBJ databases">
        <title>Genomic Encyclopedia of Type Strains, Phase IV (KMG-IV): sequencing the most valuable type-strain genomes for metagenomic binning, comparative biology and taxonomic classification.</title>
        <authorList>
            <person name="Goeker M."/>
        </authorList>
    </citation>
    <scope>NUCLEOTIDE SEQUENCE [LARGE SCALE GENOMIC DNA]</scope>
    <source>
        <strain evidence="9 10">DSM 19612</strain>
    </source>
</reference>
<comment type="subcellular location">
    <subcellularLocation>
        <location evidence="1">Cell membrane</location>
        <topology evidence="1">Multi-pass membrane protein</topology>
    </subcellularLocation>
</comment>
<dbReference type="PROSITE" id="PS50156">
    <property type="entry name" value="SSD"/>
    <property type="match status" value="1"/>
</dbReference>
<keyword evidence="10" id="KW-1185">Reference proteome</keyword>
<evidence type="ECO:0000256" key="4">
    <source>
        <dbReference type="ARBA" id="ARBA00022692"/>
    </source>
</evidence>
<feature type="transmembrane region" description="Helical" evidence="7">
    <location>
        <begin position="311"/>
        <end position="334"/>
    </location>
</feature>